<dbReference type="Proteomes" id="UP000799640">
    <property type="component" value="Unassembled WGS sequence"/>
</dbReference>
<organism evidence="3 4">
    <name type="scientific">Trichodelitschia bisporula</name>
    <dbReference type="NCBI Taxonomy" id="703511"/>
    <lineage>
        <taxon>Eukaryota</taxon>
        <taxon>Fungi</taxon>
        <taxon>Dikarya</taxon>
        <taxon>Ascomycota</taxon>
        <taxon>Pezizomycotina</taxon>
        <taxon>Dothideomycetes</taxon>
        <taxon>Dothideomycetes incertae sedis</taxon>
        <taxon>Phaeotrichales</taxon>
        <taxon>Phaeotrichaceae</taxon>
        <taxon>Trichodelitschia</taxon>
    </lineage>
</organism>
<keyword evidence="2" id="KW-0472">Membrane</keyword>
<evidence type="ECO:0000313" key="4">
    <source>
        <dbReference type="Proteomes" id="UP000799640"/>
    </source>
</evidence>
<proteinExistence type="predicted"/>
<feature type="compositionally biased region" description="Polar residues" evidence="1">
    <location>
        <begin position="1"/>
        <end position="15"/>
    </location>
</feature>
<keyword evidence="4" id="KW-1185">Reference proteome</keyword>
<keyword evidence="2" id="KW-0812">Transmembrane</keyword>
<dbReference type="EMBL" id="ML996701">
    <property type="protein sequence ID" value="KAF2398027.1"/>
    <property type="molecule type" value="Genomic_DNA"/>
</dbReference>
<evidence type="ECO:0008006" key="5">
    <source>
        <dbReference type="Google" id="ProtNLM"/>
    </source>
</evidence>
<dbReference type="OrthoDB" id="3260408at2759"/>
<reference evidence="3" key="1">
    <citation type="journal article" date="2020" name="Stud. Mycol.">
        <title>101 Dothideomycetes genomes: a test case for predicting lifestyles and emergence of pathogens.</title>
        <authorList>
            <person name="Haridas S."/>
            <person name="Albert R."/>
            <person name="Binder M."/>
            <person name="Bloem J."/>
            <person name="Labutti K."/>
            <person name="Salamov A."/>
            <person name="Andreopoulos B."/>
            <person name="Baker S."/>
            <person name="Barry K."/>
            <person name="Bills G."/>
            <person name="Bluhm B."/>
            <person name="Cannon C."/>
            <person name="Castanera R."/>
            <person name="Culley D."/>
            <person name="Daum C."/>
            <person name="Ezra D."/>
            <person name="Gonzalez J."/>
            <person name="Henrissat B."/>
            <person name="Kuo A."/>
            <person name="Liang C."/>
            <person name="Lipzen A."/>
            <person name="Lutzoni F."/>
            <person name="Magnuson J."/>
            <person name="Mondo S."/>
            <person name="Nolan M."/>
            <person name="Ohm R."/>
            <person name="Pangilinan J."/>
            <person name="Park H.-J."/>
            <person name="Ramirez L."/>
            <person name="Alfaro M."/>
            <person name="Sun H."/>
            <person name="Tritt A."/>
            <person name="Yoshinaga Y."/>
            <person name="Zwiers L.-H."/>
            <person name="Turgeon B."/>
            <person name="Goodwin S."/>
            <person name="Spatafora J."/>
            <person name="Crous P."/>
            <person name="Grigoriev I."/>
        </authorList>
    </citation>
    <scope>NUCLEOTIDE SEQUENCE</scope>
    <source>
        <strain evidence="3">CBS 262.69</strain>
    </source>
</reference>
<accession>A0A6G1HQA0</accession>
<name>A0A6G1HQA0_9PEZI</name>
<dbReference type="PANTHER" id="PTHR23242">
    <property type="entry name" value="TRANSCRIPTION FACTOR HOXA13"/>
    <property type="match status" value="1"/>
</dbReference>
<feature type="region of interest" description="Disordered" evidence="1">
    <location>
        <begin position="336"/>
        <end position="367"/>
    </location>
</feature>
<sequence length="1510" mass="158683">MFFSWHTQSSPSASEPSRALWPPLEFPKRTNSYSSTIMNGQANSAVAKASMPAGQPQSLVPRSKTRTPKKSVLASFLSTFARLLLWYCVLTATFRCPSSLSNITDESPNVCKPYLRIKSHIAPHVSPHYNHYLKPYVDLTDPYIDRLNEQLYDPVASFTKRNYQAYAAAHVQSIQKQAGKTWSAAIQPQIEASERAVQEAYGRTLAPHVDKVTAVTVPHLNRAKDEALEIFDTTLVPLYHRTLPYLQAIYAHGHHITAHAVLPYVRKVETSALSFLNRRIWPQLVILYGENVEPQLMRISERLGRYKDTKKLEAEIDSLNSSEKMVLSHTASPSSAVTLSSTGLKPSGTPKKLASAASKNSDGNIDPREKLATDLKTWHDRFARAAEKGTEDLNERVKEITTRQIGNQAHGVGNAMVVRLEETSKSELEALKPKIRKAVERLPETASPEDIEEAYAGLVADIRASGAAVKEQAQAVRTWKQKYDQETLALIKTALESTLSVIDNIRDLGLQDIGMRWASMEGVTYKDWSKYSELKGTFEKWREGVGAAALNHDGLLTASQAGDEVLDKAMDVAEQTAKELARLKDVAKWKLDAGDSSHDFDTKTIPAKVARASRAAIDSAKEIFEGEAKPAVDASQGVAHQLAYAASAASDITEDLSQTVLGKSSSASRGANSVLSAAKKKTEQIVSAIIGTPGPVAEDAVDLSDEVPNASAPTPKKVWGGAMAAEVAPREIILDDDFVDEDDSYADQLNSLISKLRDSTPTTGTGESVASWGSAQYASAMLAASSVLYGTSTGAVESATSVAAEKYSQAYTAASYAIYGTPTPYLQSLTAQASSKYEEAVQAAKEQYSAAASAASVAVSGSPKPAYEKTLSSIDEAYSSQLRVASGQLHSALASITGFLSRPTQGVMESASSVASSRLQEGLSQASAQYSRARAAISAEPTPSHQKYMSEVQRRYYEGIGMAHDRYDKFLEAASVAVYGTSAPAYQRWAQEASKTVFGTTPPAYQTLASAAQSRYTAASVAAQEKLNSVLNVASSAAGKTSKSPAQSVLDAASSQYSSALAAAQDALSAASTSASIAVYGTPKPAYVSLLSAAQGRYSSAVLAASSNLDGILSSASSVAGKTSKSPAQSVLESASASYAAAVVAASSAFQSASASASVAIYGTPTGHAEYLASVASASLFGTEVPWTEAQASKIAGNYEAFLSKASEQIYGTPTPFTESIWSQAGDYAAQATAAAAEQYAAVQALVSDLVVGREPAFTESVMSRLNSAYATGAPALASSASSYASEAYGSASSVITSVFTPPPALDDILQGVSDRVNAVIDEASAQIYGTQKGYVEEATSAAAGAYSSAQAAASKAVYGEEPGYLDSAQSRFDEIASSAQSAVSAAIYGTSTGVAEAAGSSVASAYSAAYSAANDGLSAANGAVKDQYERAGSGVADQYASASSHVSSIIYGPEQGAAESVSSRVAAVMENARARLAGLTPSSTGVAEAQLSKAKAAAGSASARLKDEL</sequence>
<evidence type="ECO:0000313" key="3">
    <source>
        <dbReference type="EMBL" id="KAF2398027.1"/>
    </source>
</evidence>
<evidence type="ECO:0000256" key="1">
    <source>
        <dbReference type="SAM" id="MobiDB-lite"/>
    </source>
</evidence>
<feature type="region of interest" description="Disordered" evidence="1">
    <location>
        <begin position="1"/>
        <end position="21"/>
    </location>
</feature>
<dbReference type="PANTHER" id="PTHR23242:SF9">
    <property type="entry name" value="TRANSCRIPTION FACTOR HOXA13"/>
    <property type="match status" value="1"/>
</dbReference>
<keyword evidence="2" id="KW-1133">Transmembrane helix</keyword>
<protein>
    <recommendedName>
        <fullName evidence="5">Transcription factor hoxa13</fullName>
    </recommendedName>
</protein>
<gene>
    <name evidence="3" type="ORF">EJ06DRAFT_532393</name>
</gene>
<feature type="transmembrane region" description="Helical" evidence="2">
    <location>
        <begin position="72"/>
        <end position="94"/>
    </location>
</feature>
<evidence type="ECO:0000256" key="2">
    <source>
        <dbReference type="SAM" id="Phobius"/>
    </source>
</evidence>